<organism evidence="5 6">
    <name type="scientific">Candidatus Intestinimonas pullistercoris</name>
    <dbReference type="NCBI Taxonomy" id="2838623"/>
    <lineage>
        <taxon>Bacteria</taxon>
        <taxon>Bacillati</taxon>
        <taxon>Bacillota</taxon>
        <taxon>Clostridia</taxon>
        <taxon>Eubacteriales</taxon>
        <taxon>Intestinimonas</taxon>
    </lineage>
</organism>
<dbReference type="InterPro" id="IPR006949">
    <property type="entry name" value="Barrel_Baseplate_J-like"/>
</dbReference>
<dbReference type="Pfam" id="PF04865">
    <property type="entry name" value="Baseplate_J"/>
    <property type="match status" value="1"/>
</dbReference>
<proteinExistence type="inferred from homology"/>
<evidence type="ECO:0000256" key="1">
    <source>
        <dbReference type="ARBA" id="ARBA00038087"/>
    </source>
</evidence>
<sequence length="363" mass="38188">MFEDRTTEKLKQEALAEIDPAVGVSTMAGSYADATVGPLCRVVSQVYQALRAVPAMLFLDESSGPFIDLVAQDYHALTRREGTKARCGVTLTGKAGTVVPAGTVFLTATGLQFSLLSAVTIGSAGTAVGELEAAEVGSAYNIAPGSLSKMYVNLSGLEGYVNTQGEGGTDTESDAALYGRVDEARKRPRTSGNGWDYRGWAMEVPGVGEAKVVELPTGAGTVGVTVVDSNFEAASPEIVADVQEAIQAKRPIGASVSVASAAELAVSVIAVVTVAGTSATEVQTEFEARLREYFQTLIQQKYQTIYYAPEEDTAYTLYYNRVLSLLLTIDGVQTFSTLTINDGTSDLTIPAGSVPVLQEVHVT</sequence>
<dbReference type="InterPro" id="IPR058530">
    <property type="entry name" value="Baseplate_J-like_C"/>
</dbReference>
<accession>A0A9D2T0N6</accession>
<reference evidence="5" key="1">
    <citation type="journal article" date="2021" name="PeerJ">
        <title>Extensive microbial diversity within the chicken gut microbiome revealed by metagenomics and culture.</title>
        <authorList>
            <person name="Gilroy R."/>
            <person name="Ravi A."/>
            <person name="Getino M."/>
            <person name="Pursley I."/>
            <person name="Horton D.L."/>
            <person name="Alikhan N.F."/>
            <person name="Baker D."/>
            <person name="Gharbi K."/>
            <person name="Hall N."/>
            <person name="Watson M."/>
            <person name="Adriaenssens E.M."/>
            <person name="Foster-Nyarko E."/>
            <person name="Jarju S."/>
            <person name="Secka A."/>
            <person name="Antonio M."/>
            <person name="Oren A."/>
            <person name="Chaudhuri R.R."/>
            <person name="La Ragione R."/>
            <person name="Hildebrand F."/>
            <person name="Pallen M.J."/>
        </authorList>
    </citation>
    <scope>NUCLEOTIDE SEQUENCE</scope>
    <source>
        <strain evidence="5">CHK186-1790</strain>
    </source>
</reference>
<feature type="domain" description="Baseplate J-like central" evidence="3">
    <location>
        <begin position="190"/>
        <end position="259"/>
    </location>
</feature>
<dbReference type="InterPro" id="IPR058531">
    <property type="entry name" value="Baseplate_J_M"/>
</dbReference>
<dbReference type="Proteomes" id="UP000823882">
    <property type="component" value="Unassembled WGS sequence"/>
</dbReference>
<evidence type="ECO:0000259" key="2">
    <source>
        <dbReference type="Pfam" id="PF04865"/>
    </source>
</evidence>
<gene>
    <name evidence="5" type="ORF">H9701_05835</name>
</gene>
<dbReference type="PANTHER" id="PTHR37829">
    <property type="entry name" value="PHAGE-LIKE ELEMENT PBSX PROTEIN XKDT"/>
    <property type="match status" value="1"/>
</dbReference>
<dbReference type="Pfam" id="PF26078">
    <property type="entry name" value="Baseplate_J_M"/>
    <property type="match status" value="1"/>
</dbReference>
<evidence type="ECO:0000259" key="4">
    <source>
        <dbReference type="Pfam" id="PF26079"/>
    </source>
</evidence>
<protein>
    <submittedName>
        <fullName evidence="5">Baseplate J/gp47 family protein</fullName>
    </submittedName>
</protein>
<feature type="domain" description="Baseplate protein J-like barrel" evidence="2">
    <location>
        <begin position="89"/>
        <end position="168"/>
    </location>
</feature>
<evidence type="ECO:0000313" key="6">
    <source>
        <dbReference type="Proteomes" id="UP000823882"/>
    </source>
</evidence>
<dbReference type="AlphaFoldDB" id="A0A9D2T0N6"/>
<dbReference type="PANTHER" id="PTHR37829:SF3">
    <property type="entry name" value="PROTEIN JAYE-RELATED"/>
    <property type="match status" value="1"/>
</dbReference>
<reference evidence="5" key="2">
    <citation type="submission" date="2021-04" db="EMBL/GenBank/DDBJ databases">
        <authorList>
            <person name="Gilroy R."/>
        </authorList>
    </citation>
    <scope>NUCLEOTIDE SEQUENCE</scope>
    <source>
        <strain evidence="5">CHK186-1790</strain>
    </source>
</reference>
<feature type="domain" description="Baseplate J-like C-terminal" evidence="4">
    <location>
        <begin position="269"/>
        <end position="362"/>
    </location>
</feature>
<evidence type="ECO:0000259" key="3">
    <source>
        <dbReference type="Pfam" id="PF26078"/>
    </source>
</evidence>
<comment type="similarity">
    <text evidence="1">Belongs to the Mu gp47/PBSX XkdT family.</text>
</comment>
<dbReference type="Pfam" id="PF26079">
    <property type="entry name" value="Baseplate_J_C"/>
    <property type="match status" value="1"/>
</dbReference>
<dbReference type="InterPro" id="IPR052399">
    <property type="entry name" value="Phage_Baseplate_Assmbl_Protein"/>
</dbReference>
<evidence type="ECO:0000313" key="5">
    <source>
        <dbReference type="EMBL" id="HJC41056.1"/>
    </source>
</evidence>
<name>A0A9D2T0N6_9FIRM</name>
<dbReference type="EMBL" id="DWWJ01000103">
    <property type="protein sequence ID" value="HJC41056.1"/>
    <property type="molecule type" value="Genomic_DNA"/>
</dbReference>
<comment type="caution">
    <text evidence="5">The sequence shown here is derived from an EMBL/GenBank/DDBJ whole genome shotgun (WGS) entry which is preliminary data.</text>
</comment>